<dbReference type="Gene3D" id="3.90.1150.10">
    <property type="entry name" value="Aspartate Aminotransferase, domain 1"/>
    <property type="match status" value="1"/>
</dbReference>
<evidence type="ECO:0000313" key="8">
    <source>
        <dbReference type="EMBL" id="NJW51923.1"/>
    </source>
</evidence>
<dbReference type="Pfam" id="PF00155">
    <property type="entry name" value="Aminotran_1_2"/>
    <property type="match status" value="1"/>
</dbReference>
<comment type="similarity">
    <text evidence="2 6">Belongs to the class-I pyridoxal-phosphate-dependent aminotransferase family.</text>
</comment>
<protein>
    <recommendedName>
        <fullName evidence="6">Aminotransferase</fullName>
        <ecNumber evidence="6">2.6.1.-</ecNumber>
    </recommendedName>
</protein>
<evidence type="ECO:0000256" key="2">
    <source>
        <dbReference type="ARBA" id="ARBA00007441"/>
    </source>
</evidence>
<dbReference type="SUPFAM" id="SSF53383">
    <property type="entry name" value="PLP-dependent transferases"/>
    <property type="match status" value="1"/>
</dbReference>
<dbReference type="EMBL" id="JAAVJR010000001">
    <property type="protein sequence ID" value="NJW51923.1"/>
    <property type="molecule type" value="Genomic_DNA"/>
</dbReference>
<feature type="domain" description="Aminotransferase class I/classII large" evidence="7">
    <location>
        <begin position="31"/>
        <end position="389"/>
    </location>
</feature>
<dbReference type="Gene3D" id="3.40.640.10">
    <property type="entry name" value="Type I PLP-dependent aspartate aminotransferase-like (Major domain)"/>
    <property type="match status" value="1"/>
</dbReference>
<evidence type="ECO:0000256" key="5">
    <source>
        <dbReference type="ARBA" id="ARBA00022898"/>
    </source>
</evidence>
<evidence type="ECO:0000313" key="9">
    <source>
        <dbReference type="Proteomes" id="UP000703674"/>
    </source>
</evidence>
<dbReference type="Proteomes" id="UP000703674">
    <property type="component" value="Unassembled WGS sequence"/>
</dbReference>
<evidence type="ECO:0000256" key="3">
    <source>
        <dbReference type="ARBA" id="ARBA00022576"/>
    </source>
</evidence>
<dbReference type="InterPro" id="IPR050596">
    <property type="entry name" value="AspAT/PAT-like"/>
</dbReference>
<dbReference type="InterPro" id="IPR015424">
    <property type="entry name" value="PyrdxlP-dep_Trfase"/>
</dbReference>
<dbReference type="InterPro" id="IPR015422">
    <property type="entry name" value="PyrdxlP-dep_Trfase_small"/>
</dbReference>
<dbReference type="InterPro" id="IPR015421">
    <property type="entry name" value="PyrdxlP-dep_Trfase_major"/>
</dbReference>
<proteinExistence type="inferred from homology"/>
<reference evidence="8 9" key="1">
    <citation type="submission" date="2020-03" db="EMBL/GenBank/DDBJ databases">
        <title>Salinimicrobium sp. nov, isolated from SCS.</title>
        <authorList>
            <person name="Cao W.R."/>
        </authorList>
    </citation>
    <scope>NUCLEOTIDE SEQUENCE [LARGE SCALE GENOMIC DNA]</scope>
    <source>
        <strain evidence="9">J15B91</strain>
    </source>
</reference>
<dbReference type="PANTHER" id="PTHR46383:SF1">
    <property type="entry name" value="ASPARTATE AMINOTRANSFERASE"/>
    <property type="match status" value="1"/>
</dbReference>
<keyword evidence="9" id="KW-1185">Reference proteome</keyword>
<dbReference type="InterPro" id="IPR004839">
    <property type="entry name" value="Aminotransferase_I/II_large"/>
</dbReference>
<evidence type="ECO:0000259" key="7">
    <source>
        <dbReference type="Pfam" id="PF00155"/>
    </source>
</evidence>
<keyword evidence="4 6" id="KW-0808">Transferase</keyword>
<name>A0ABX1CZT7_9FLAO</name>
<dbReference type="RefSeq" id="WP_168137049.1">
    <property type="nucleotide sequence ID" value="NZ_JAAVJR010000001.1"/>
</dbReference>
<comment type="caution">
    <text evidence="8">The sequence shown here is derived from an EMBL/GenBank/DDBJ whole genome shotgun (WGS) entry which is preliminary data.</text>
</comment>
<dbReference type="CDD" id="cd00609">
    <property type="entry name" value="AAT_like"/>
    <property type="match status" value="1"/>
</dbReference>
<dbReference type="InterPro" id="IPR004838">
    <property type="entry name" value="NHTrfase_class1_PyrdxlP-BS"/>
</dbReference>
<accession>A0ABX1CZT7</accession>
<dbReference type="GO" id="GO:0008483">
    <property type="term" value="F:transaminase activity"/>
    <property type="evidence" value="ECO:0007669"/>
    <property type="project" value="UniProtKB-KW"/>
</dbReference>
<keyword evidence="3 6" id="KW-0032">Aminotransferase</keyword>
<comment type="cofactor">
    <cofactor evidence="1 6">
        <name>pyridoxal 5'-phosphate</name>
        <dbReference type="ChEBI" id="CHEBI:597326"/>
    </cofactor>
</comment>
<keyword evidence="5" id="KW-0663">Pyridoxal phosphate</keyword>
<dbReference type="PROSITE" id="PS00105">
    <property type="entry name" value="AA_TRANSFER_CLASS_1"/>
    <property type="match status" value="1"/>
</dbReference>
<evidence type="ECO:0000256" key="6">
    <source>
        <dbReference type="RuleBase" id="RU000481"/>
    </source>
</evidence>
<dbReference type="PANTHER" id="PTHR46383">
    <property type="entry name" value="ASPARTATE AMINOTRANSFERASE"/>
    <property type="match status" value="1"/>
</dbReference>
<evidence type="ECO:0000256" key="1">
    <source>
        <dbReference type="ARBA" id="ARBA00001933"/>
    </source>
</evidence>
<sequence length="396" mass="43638">MYKLSDRINNMSTSQTLAMAAKTRELKAEGKDIIGLSLGEPDFNTPDFIKEAAIQAINDNYNSYTPVDGYVELKDAIIQKFKRDNGLTYDRSQIVVSTGAKQSLANVAMVMLDPGDEVILPCPYWVSYAEIVKLAEGVPVEVPTSVASDFKMTPQQLEAAITPKTKMLWYSSPSNPSGMVYSREELRALADVLVKHPDIVVVSDEIYEHINFIGGHASMAEFEDMYDRVVTVNGVSKAFAMTGWRIGYIGAPAEIARACNKMQGQITSGANCIAQRAVITALEAPVSKIQYMIDRFKSRRALIIDLMSQIPGFAITEPEGAFYVFPDISHFFGKTINGYKINDATDFSMFLLERALVATVTGDAFGSPNCIRFSYAASETEIEEAMKRIKNAISEA</sequence>
<dbReference type="EC" id="2.6.1.-" evidence="6"/>
<evidence type="ECO:0000256" key="4">
    <source>
        <dbReference type="ARBA" id="ARBA00022679"/>
    </source>
</evidence>
<organism evidence="8 9">
    <name type="scientific">Salinimicrobium oceani</name>
    <dbReference type="NCBI Taxonomy" id="2722702"/>
    <lineage>
        <taxon>Bacteria</taxon>
        <taxon>Pseudomonadati</taxon>
        <taxon>Bacteroidota</taxon>
        <taxon>Flavobacteriia</taxon>
        <taxon>Flavobacteriales</taxon>
        <taxon>Flavobacteriaceae</taxon>
        <taxon>Salinimicrobium</taxon>
    </lineage>
</organism>
<gene>
    <name evidence="8" type="ORF">HC175_03230</name>
</gene>